<sequence>MLKEVLERQMPHPNATLFVFVLFQQVEVMEVRVLQVIENKVVQVQGTPVELKKFEVCDATGQTGLTVWDRLIMAVELGKCYTFSSLSTRKDGDRTVLTTTPLLSGHDHRPSRAARFHQRDACEETLRGPVTGVQIVAKPRCPRCHTGQEKLAVKLSTHRCERCSILQRTTAYVITYSGLLIVVGGDGEERSMVLSNSAVFAFVRERFLSGSAHDGPALEETVIAIPEVEVTINAEGLVVRFAEATVQGGQGNVLEAEQPSMYFEATLQTGREAFNRVVCFSPEKRDEFVHAADNGQSVKLATAIWGGFDVLVSSSSRLDVAGELAFPRRAPHTIDRPTIAGILALGPRQRVEVMEVRVLQVIENKVVQVQGTPVELKKFEVCDATGQTGLTVWDRLIMAVELGKCYTFSSLSTRKDGDRTVLTTTPSSVVTTTGQRDACEETLRGPVTGVQIVAKPRCPRCHTGQEKLAVKLSTHRCERCSILQRTTAYVITYSGLLIVVGGDGEERSMVLSNSAVFAFVRERFLSGSAHDGPALEETVIAIPEVEVTINAEGLVVRFAEATVQGGQGNVLEAEQSSMSYARETGALVHDDESLGDLFQED</sequence>
<protein>
    <submittedName>
        <fullName evidence="1">Uncharacterized protein</fullName>
    </submittedName>
</protein>
<gene>
    <name evidence="1" type="ORF">N1851_030768</name>
</gene>
<proteinExistence type="predicted"/>
<dbReference type="InterPro" id="IPR012340">
    <property type="entry name" value="NA-bd_OB-fold"/>
</dbReference>
<organism evidence="1 2">
    <name type="scientific">Merluccius polli</name>
    <name type="common">Benguela hake</name>
    <name type="synonym">Merluccius cadenati</name>
    <dbReference type="NCBI Taxonomy" id="89951"/>
    <lineage>
        <taxon>Eukaryota</taxon>
        <taxon>Metazoa</taxon>
        <taxon>Chordata</taxon>
        <taxon>Craniata</taxon>
        <taxon>Vertebrata</taxon>
        <taxon>Euteleostomi</taxon>
        <taxon>Actinopterygii</taxon>
        <taxon>Neopterygii</taxon>
        <taxon>Teleostei</taxon>
        <taxon>Neoteleostei</taxon>
        <taxon>Acanthomorphata</taxon>
        <taxon>Zeiogadaria</taxon>
        <taxon>Gadariae</taxon>
        <taxon>Gadiformes</taxon>
        <taxon>Gadoidei</taxon>
        <taxon>Merlucciidae</taxon>
        <taxon>Merluccius</taxon>
    </lineage>
</organism>
<dbReference type="EMBL" id="JAOPHQ010005929">
    <property type="protein sequence ID" value="KAK0133707.1"/>
    <property type="molecule type" value="Genomic_DNA"/>
</dbReference>
<name>A0AA47M4W3_MERPO</name>
<keyword evidence="2" id="KW-1185">Reference proteome</keyword>
<comment type="caution">
    <text evidence="1">The sequence shown here is derived from an EMBL/GenBank/DDBJ whole genome shotgun (WGS) entry which is preliminary data.</text>
</comment>
<evidence type="ECO:0000313" key="1">
    <source>
        <dbReference type="EMBL" id="KAK0133707.1"/>
    </source>
</evidence>
<dbReference type="Proteomes" id="UP001174136">
    <property type="component" value="Unassembled WGS sequence"/>
</dbReference>
<accession>A0AA47M4W3</accession>
<reference evidence="1" key="1">
    <citation type="journal article" date="2023" name="Front. Mar. Sci.">
        <title>A new Merluccius polli reference genome to investigate the effects of global change in West African waters.</title>
        <authorList>
            <person name="Mateo J.L."/>
            <person name="Blanco-Fernandez C."/>
            <person name="Garcia-Vazquez E."/>
            <person name="Machado-Schiaffino G."/>
        </authorList>
    </citation>
    <scope>NUCLEOTIDE SEQUENCE</scope>
    <source>
        <strain evidence="1">C29</strain>
        <tissue evidence="1">Fin</tissue>
    </source>
</reference>
<evidence type="ECO:0000313" key="2">
    <source>
        <dbReference type="Proteomes" id="UP001174136"/>
    </source>
</evidence>
<dbReference type="SUPFAM" id="SSF50249">
    <property type="entry name" value="Nucleic acid-binding proteins"/>
    <property type="match status" value="1"/>
</dbReference>
<dbReference type="Gene3D" id="2.40.50.140">
    <property type="entry name" value="Nucleic acid-binding proteins"/>
    <property type="match status" value="1"/>
</dbReference>
<dbReference type="AlphaFoldDB" id="A0AA47M4W3"/>